<gene>
    <name evidence="2" type="ORF">GCM10023185_07060</name>
</gene>
<name>A0ABP8I298_9BACT</name>
<accession>A0ABP8I298</accession>
<evidence type="ECO:0000259" key="1">
    <source>
        <dbReference type="Pfam" id="PF08800"/>
    </source>
</evidence>
<reference evidence="3" key="1">
    <citation type="journal article" date="2019" name="Int. J. Syst. Evol. Microbiol.">
        <title>The Global Catalogue of Microorganisms (GCM) 10K type strain sequencing project: providing services to taxonomists for standard genome sequencing and annotation.</title>
        <authorList>
            <consortium name="The Broad Institute Genomics Platform"/>
            <consortium name="The Broad Institute Genome Sequencing Center for Infectious Disease"/>
            <person name="Wu L."/>
            <person name="Ma J."/>
        </authorList>
    </citation>
    <scope>NUCLEOTIDE SEQUENCE [LARGE SCALE GENOMIC DNA]</scope>
    <source>
        <strain evidence="3">JCM 17923</strain>
    </source>
</reference>
<dbReference type="EMBL" id="BAABGZ010000010">
    <property type="protein sequence ID" value="GAA4349928.1"/>
    <property type="molecule type" value="Genomic_DNA"/>
</dbReference>
<dbReference type="RefSeq" id="WP_345233879.1">
    <property type="nucleotide sequence ID" value="NZ_BAABGZ010000010.1"/>
</dbReference>
<sequence length="823" mass="92549">MMVSLFSSIQQITNGTTAAIEDVLGGIQHGEWREVVEQVRTCETKTEQREAKKRVPYFTVSGTFSKRNDAGLLQHSGMVCLDIDADKNPGTDLRAARALVEDDDYTFAVATSISGLGWFAIVRIPTTHHEQSFRALAAYYLEQFGLVVDSLPDVSRPRFVSYDPHLYYNPEAEVFAEVLAAPAPKPTPAPVPASSFQAGRRGEGYGPAALRTAVNKVLSAPDGQKHYTLNKMAFLCGGYVAAGLLSEAEAREQLRQAIGCREVTDSKNAWKTIDDGLKAGQAKPVLPENMQRIVRQHQREESKRETIIQTLAVTSGASAAALAPAVDAVLAEPNPTLLTFWRVVYKEGKRAAQDTYKLLLDRTKLRDWLRDEGFSFRPAGAGGAVEFLHTHDNIVRLVERYELKQHVIGYVEQLPPRFDHIERDDLLEAVLTQVRSLFDKEVLDCLPPLAGQFLTDDATTARYFFRNCWVEVTATGVQVLTYTALPGLIWESQVRPHDFVALDHLSAQTCDFHTFTVNITGGDPLRLDALQRAMGYLLHGHKDDAQARAVIFVDQVATAGQPAGGTGKSLLMRAIGELVKVTQLPGATFRFDDDFRFALVEDDTRIAYFDEWDGRRLPFKKLFTEITSDMVVNRKNKPQIVIPFARSPKFAITTNDMVAGQGSSHERRKIEIALAPHYSERHTPKDEFGTGFFNQGWDASEYKRFFNLALGWVQQYLAHGLLLLDSDDIQARKIEQDTSPEFVEFAQAVMTLEGNPLDNKLWAADLYNQFIDETGESRSRFTLRHFMKWMERFGYTKVRNKRRDERQNQFFFIKPQSDCGTKS</sequence>
<proteinExistence type="predicted"/>
<evidence type="ECO:0000313" key="3">
    <source>
        <dbReference type="Proteomes" id="UP001501153"/>
    </source>
</evidence>
<feature type="domain" description="BT4734-like N-terminal" evidence="1">
    <location>
        <begin position="51"/>
        <end position="168"/>
    </location>
</feature>
<organism evidence="2 3">
    <name type="scientific">Hymenobacter saemangeumensis</name>
    <dbReference type="NCBI Taxonomy" id="1084522"/>
    <lineage>
        <taxon>Bacteria</taxon>
        <taxon>Pseudomonadati</taxon>
        <taxon>Bacteroidota</taxon>
        <taxon>Cytophagia</taxon>
        <taxon>Cytophagales</taxon>
        <taxon>Hymenobacteraceae</taxon>
        <taxon>Hymenobacter</taxon>
    </lineage>
</organism>
<dbReference type="InterPro" id="IPR014907">
    <property type="entry name" value="BT4734-like_N"/>
</dbReference>
<dbReference type="Pfam" id="PF08800">
    <property type="entry name" value="BT4734-like_N"/>
    <property type="match status" value="1"/>
</dbReference>
<comment type="caution">
    <text evidence="2">The sequence shown here is derived from an EMBL/GenBank/DDBJ whole genome shotgun (WGS) entry which is preliminary data.</text>
</comment>
<evidence type="ECO:0000313" key="2">
    <source>
        <dbReference type="EMBL" id="GAA4349928.1"/>
    </source>
</evidence>
<protein>
    <recommendedName>
        <fullName evidence="1">BT4734-like N-terminal domain-containing protein</fullName>
    </recommendedName>
</protein>
<dbReference type="Proteomes" id="UP001501153">
    <property type="component" value="Unassembled WGS sequence"/>
</dbReference>
<keyword evidence="3" id="KW-1185">Reference proteome</keyword>